<name>A0A3M7RRW5_BRAPC</name>
<evidence type="ECO:0000313" key="1">
    <source>
        <dbReference type="EMBL" id="RNA26323.1"/>
    </source>
</evidence>
<comment type="caution">
    <text evidence="1">The sequence shown here is derived from an EMBL/GenBank/DDBJ whole genome shotgun (WGS) entry which is preliminary data.</text>
</comment>
<dbReference type="AlphaFoldDB" id="A0A3M7RRW5"/>
<reference evidence="1 2" key="1">
    <citation type="journal article" date="2018" name="Sci. Rep.">
        <title>Genomic signatures of local adaptation to the degree of environmental predictability in rotifers.</title>
        <authorList>
            <person name="Franch-Gras L."/>
            <person name="Hahn C."/>
            <person name="Garcia-Roger E.M."/>
            <person name="Carmona M.J."/>
            <person name="Serra M."/>
            <person name="Gomez A."/>
        </authorList>
    </citation>
    <scope>NUCLEOTIDE SEQUENCE [LARGE SCALE GENOMIC DNA]</scope>
    <source>
        <strain evidence="1">HYR1</strain>
    </source>
</reference>
<feature type="non-terminal residue" evidence="1">
    <location>
        <position position="1"/>
    </location>
</feature>
<keyword evidence="2" id="KW-1185">Reference proteome</keyword>
<dbReference type="Proteomes" id="UP000276133">
    <property type="component" value="Unassembled WGS sequence"/>
</dbReference>
<evidence type="ECO:0000313" key="2">
    <source>
        <dbReference type="Proteomes" id="UP000276133"/>
    </source>
</evidence>
<proteinExistence type="predicted"/>
<dbReference type="OrthoDB" id="9049620at2759"/>
<protein>
    <submittedName>
        <fullName evidence="1">Kinesin kif17</fullName>
    </submittedName>
</protein>
<dbReference type="EMBL" id="REGN01002759">
    <property type="protein sequence ID" value="RNA26323.1"/>
    <property type="molecule type" value="Genomic_DNA"/>
</dbReference>
<gene>
    <name evidence="1" type="ORF">BpHYR1_048042</name>
</gene>
<accession>A0A3M7RRW5</accession>
<organism evidence="1 2">
    <name type="scientific">Brachionus plicatilis</name>
    <name type="common">Marine rotifer</name>
    <name type="synonym">Brachionus muelleri</name>
    <dbReference type="NCBI Taxonomy" id="10195"/>
    <lineage>
        <taxon>Eukaryota</taxon>
        <taxon>Metazoa</taxon>
        <taxon>Spiralia</taxon>
        <taxon>Gnathifera</taxon>
        <taxon>Rotifera</taxon>
        <taxon>Eurotatoria</taxon>
        <taxon>Monogononta</taxon>
        <taxon>Pseudotrocha</taxon>
        <taxon>Ploima</taxon>
        <taxon>Brachionidae</taxon>
        <taxon>Brachionus</taxon>
    </lineage>
</organism>
<sequence length="205" mass="22953">TLPDLKYIRPVLLPFFNPSEFLNSVFLIEDSCESNNSLNNLTGSGFNLVYNQNYSHTTSMTDLENIKSQCSSNSVLCAAGGLANSDCILLKSCANCQAVLTPTIINSPVFVDSAYWYLTDGQSFGFAPDSTVNQHNADTQDKSSPYRLSWHLNGHGGYRLGNITDLNSDNNYKKYRKYKLKIKIFKFQFFGPKNSEVAELKSKRV</sequence>